<dbReference type="EMBL" id="RBPS01000185">
    <property type="protein sequence ID" value="RMO36624.1"/>
    <property type="molecule type" value="Genomic_DNA"/>
</dbReference>
<dbReference type="EMBL" id="RBON01000269">
    <property type="protein sequence ID" value="RMM63985.1"/>
    <property type="molecule type" value="Genomic_DNA"/>
</dbReference>
<dbReference type="EMBL" id="RBQX01000058">
    <property type="protein sequence ID" value="RMQ20249.1"/>
    <property type="molecule type" value="Genomic_DNA"/>
</dbReference>
<evidence type="ECO:0000313" key="5">
    <source>
        <dbReference type="EMBL" id="RMQ20249.1"/>
    </source>
</evidence>
<feature type="coiled-coil region" evidence="1">
    <location>
        <begin position="83"/>
        <end position="110"/>
    </location>
</feature>
<evidence type="ECO:0000256" key="1">
    <source>
        <dbReference type="SAM" id="Coils"/>
    </source>
</evidence>
<evidence type="ECO:0000313" key="9">
    <source>
        <dbReference type="Proteomes" id="UP000280599"/>
    </source>
</evidence>
<dbReference type="EMBL" id="RBPT01000409">
    <property type="protein sequence ID" value="RMO39717.1"/>
    <property type="molecule type" value="Genomic_DNA"/>
</dbReference>
<protein>
    <submittedName>
        <fullName evidence="5">Uncharacterized protein</fullName>
    </submittedName>
</protein>
<reference evidence="6 7" key="1">
    <citation type="submission" date="2018-08" db="EMBL/GenBank/DDBJ databases">
        <title>Recombination of ecologically and evolutionarily significant loci maintains genetic cohesion in the Pseudomonas syringae species complex.</title>
        <authorList>
            <person name="Dillon M."/>
            <person name="Thakur S."/>
            <person name="Almeida R.N.D."/>
            <person name="Weir B.S."/>
            <person name="Guttman D.S."/>
        </authorList>
    </citation>
    <scope>NUCLEOTIDE SEQUENCE [LARGE SCALE GENOMIC DNA]</scope>
    <source>
        <strain evidence="5 6">ICMP 4182</strain>
        <strain evidence="2 8">ICMP 4324</strain>
        <strain evidence="3 7">ICMP 6372</strain>
        <strain evidence="4 9">ICMP 867</strain>
    </source>
</reference>
<proteinExistence type="predicted"/>
<comment type="caution">
    <text evidence="5">The sequence shown here is derived from an EMBL/GenBank/DDBJ whole genome shotgun (WGS) entry which is preliminary data.</text>
</comment>
<dbReference type="Proteomes" id="UP000276829">
    <property type="component" value="Unassembled WGS sequence"/>
</dbReference>
<evidence type="ECO:0000313" key="4">
    <source>
        <dbReference type="EMBL" id="RMO39717.1"/>
    </source>
</evidence>
<evidence type="ECO:0000313" key="7">
    <source>
        <dbReference type="Proteomes" id="UP000273536"/>
    </source>
</evidence>
<dbReference type="Proteomes" id="UP000273536">
    <property type="component" value="Unassembled WGS sequence"/>
</dbReference>
<dbReference type="Proteomes" id="UP000280599">
    <property type="component" value="Unassembled WGS sequence"/>
</dbReference>
<dbReference type="AlphaFoldDB" id="A0A0P9RRK5"/>
<evidence type="ECO:0000313" key="2">
    <source>
        <dbReference type="EMBL" id="RMM63985.1"/>
    </source>
</evidence>
<dbReference type="RefSeq" id="WP_004664366.1">
    <property type="nucleotide sequence ID" value="NZ_LGLL01000080.1"/>
</dbReference>
<evidence type="ECO:0000313" key="6">
    <source>
        <dbReference type="Proteomes" id="UP000272471"/>
    </source>
</evidence>
<gene>
    <name evidence="5" type="ORF">ALQ11_02579</name>
    <name evidence="4" type="ORF">ALQ41_101177</name>
    <name evidence="3" type="ORF">ALQ42_101082</name>
    <name evidence="2" type="ORF">ALQ73_100935</name>
</gene>
<keyword evidence="1" id="KW-0175">Coiled coil</keyword>
<organism evidence="5 6">
    <name type="scientific">Pseudomonas savastanoi pv. glycinea</name>
    <name type="common">Pseudomonas syringae pv. glycinea</name>
    <dbReference type="NCBI Taxonomy" id="318"/>
    <lineage>
        <taxon>Bacteria</taxon>
        <taxon>Pseudomonadati</taxon>
        <taxon>Pseudomonadota</taxon>
        <taxon>Gammaproteobacteria</taxon>
        <taxon>Pseudomonadales</taxon>
        <taxon>Pseudomonadaceae</taxon>
        <taxon>Pseudomonas</taxon>
    </lineage>
</organism>
<evidence type="ECO:0000313" key="8">
    <source>
        <dbReference type="Proteomes" id="UP000276829"/>
    </source>
</evidence>
<accession>A0A0P9RRK5</accession>
<dbReference type="Proteomes" id="UP000272471">
    <property type="component" value="Unassembled WGS sequence"/>
</dbReference>
<evidence type="ECO:0000313" key="3">
    <source>
        <dbReference type="EMBL" id="RMO36624.1"/>
    </source>
</evidence>
<name>A0A0P9RRK5_PSESG</name>
<sequence>MPKVITDRQTRDICKMISTWDTKHPLDWNTICLGAQEILGWESPPTRQALSGKATVKLAYQSKKSSIKKELERVTNLPRPKTIRDGAERIARLERELAEAKALNNKLYETITRILHNAGSKFTKAEMMKAPLSVKETSRK</sequence>